<keyword evidence="2" id="KW-0238">DNA-binding</keyword>
<keyword evidence="1" id="KW-0805">Transcription regulation</keyword>
<dbReference type="PATRIC" id="fig|213810.4.peg.903"/>
<protein>
    <submittedName>
        <fullName evidence="5">Transcriptional regulator, GntR family</fullName>
    </submittedName>
</protein>
<dbReference type="InterPro" id="IPR036390">
    <property type="entry name" value="WH_DNA-bd_sf"/>
</dbReference>
<evidence type="ECO:0000313" key="5">
    <source>
        <dbReference type="EMBL" id="CBL17167.1"/>
    </source>
</evidence>
<feature type="domain" description="HTH gntR-type" evidence="4">
    <location>
        <begin position="10"/>
        <end position="78"/>
    </location>
</feature>
<dbReference type="AlphaFoldDB" id="D4LC22"/>
<dbReference type="GO" id="GO:0003700">
    <property type="term" value="F:DNA-binding transcription factor activity"/>
    <property type="evidence" value="ECO:0007669"/>
    <property type="project" value="InterPro"/>
</dbReference>
<dbReference type="CDD" id="cd07377">
    <property type="entry name" value="WHTH_GntR"/>
    <property type="match status" value="1"/>
</dbReference>
<dbReference type="HOGENOM" id="CLU_017584_10_0_9"/>
<dbReference type="STRING" id="213810.RUM_10000"/>
<dbReference type="SUPFAM" id="SSF46785">
    <property type="entry name" value="Winged helix' DNA-binding domain"/>
    <property type="match status" value="1"/>
</dbReference>
<reference evidence="5" key="2">
    <citation type="submission" date="2010-03" db="EMBL/GenBank/DDBJ databases">
        <authorList>
            <person name="Pajon A."/>
        </authorList>
    </citation>
    <scope>NUCLEOTIDE SEQUENCE</scope>
    <source>
        <strain evidence="5">Type strain: 18P13</strain>
    </source>
</reference>
<dbReference type="SMART" id="SM00345">
    <property type="entry name" value="HTH_GNTR"/>
    <property type="match status" value="1"/>
</dbReference>
<name>D4LC22_RUMC1</name>
<dbReference type="KEGG" id="rch:RUM_10000"/>
<evidence type="ECO:0000313" key="6">
    <source>
        <dbReference type="Proteomes" id="UP000007054"/>
    </source>
</evidence>
<dbReference type="Proteomes" id="UP000007054">
    <property type="component" value="Chromosome"/>
</dbReference>
<dbReference type="OrthoDB" id="9801546at2"/>
<evidence type="ECO:0000259" key="4">
    <source>
        <dbReference type="PROSITE" id="PS50949"/>
    </source>
</evidence>
<dbReference type="RefSeq" id="WP_015558074.1">
    <property type="nucleotide sequence ID" value="NC_021039.1"/>
</dbReference>
<dbReference type="Pfam" id="PF00392">
    <property type="entry name" value="GntR"/>
    <property type="match status" value="1"/>
</dbReference>
<dbReference type="Gene3D" id="1.10.10.10">
    <property type="entry name" value="Winged helix-like DNA-binding domain superfamily/Winged helix DNA-binding domain"/>
    <property type="match status" value="1"/>
</dbReference>
<dbReference type="EMBL" id="FP929052">
    <property type="protein sequence ID" value="CBL17167.1"/>
    <property type="molecule type" value="Genomic_DNA"/>
</dbReference>
<dbReference type="InterPro" id="IPR036388">
    <property type="entry name" value="WH-like_DNA-bd_sf"/>
</dbReference>
<sequence>MFDIDLQSRVPIYEQLYKKTIELIIKGVLSENDQLPSVRALAKELGVNPNTVAKAYQELERSKVIYSLSGRGSFISRISDMEIKEYALIDFDESVREALKAGVTPDELKNRIDAVTEKERSAP</sequence>
<gene>
    <name evidence="5" type="ordered locus">RUM_10000</name>
</gene>
<organism evidence="5 6">
    <name type="scientific">Ruminococcus champanellensis (strain DSM 18848 / JCM 17042 / KCTC 15320 / 18P13)</name>
    <dbReference type="NCBI Taxonomy" id="213810"/>
    <lineage>
        <taxon>Bacteria</taxon>
        <taxon>Bacillati</taxon>
        <taxon>Bacillota</taxon>
        <taxon>Clostridia</taxon>
        <taxon>Eubacteriales</taxon>
        <taxon>Oscillospiraceae</taxon>
        <taxon>Ruminococcus</taxon>
    </lineage>
</organism>
<keyword evidence="3" id="KW-0804">Transcription</keyword>
<proteinExistence type="predicted"/>
<dbReference type="InterPro" id="IPR000524">
    <property type="entry name" value="Tscrpt_reg_HTH_GntR"/>
</dbReference>
<dbReference type="PANTHER" id="PTHR38445">
    <property type="entry name" value="HTH-TYPE TRANSCRIPTIONAL REPRESSOR YTRA"/>
    <property type="match status" value="1"/>
</dbReference>
<dbReference type="PANTHER" id="PTHR38445:SF9">
    <property type="entry name" value="HTH-TYPE TRANSCRIPTIONAL REPRESSOR YTRA"/>
    <property type="match status" value="1"/>
</dbReference>
<accession>D4LC22</accession>
<evidence type="ECO:0000256" key="3">
    <source>
        <dbReference type="ARBA" id="ARBA00023163"/>
    </source>
</evidence>
<dbReference type="GeneID" id="83155756"/>
<evidence type="ECO:0000256" key="1">
    <source>
        <dbReference type="ARBA" id="ARBA00023015"/>
    </source>
</evidence>
<dbReference type="GO" id="GO:0003677">
    <property type="term" value="F:DNA binding"/>
    <property type="evidence" value="ECO:0007669"/>
    <property type="project" value="UniProtKB-KW"/>
</dbReference>
<dbReference type="PROSITE" id="PS50949">
    <property type="entry name" value="HTH_GNTR"/>
    <property type="match status" value="1"/>
</dbReference>
<dbReference type="BioCyc" id="RCHA213810:RUM_RS04805-MONOMER"/>
<keyword evidence="6" id="KW-1185">Reference proteome</keyword>
<evidence type="ECO:0000256" key="2">
    <source>
        <dbReference type="ARBA" id="ARBA00023125"/>
    </source>
</evidence>
<reference evidence="5" key="1">
    <citation type="submission" date="2010-03" db="EMBL/GenBank/DDBJ databases">
        <title>The genome sequence of Ruminococcus sp. 18P13.</title>
        <authorList>
            <consortium name="metaHIT consortium -- http://www.metahit.eu/"/>
            <person name="Pajon A."/>
            <person name="Turner K."/>
            <person name="Parkhill J."/>
            <person name="Bernalier A."/>
        </authorList>
    </citation>
    <scope>NUCLEOTIDE SEQUENCE [LARGE SCALE GENOMIC DNA]</scope>
    <source>
        <strain evidence="5">Type strain: 18P13</strain>
    </source>
</reference>